<accession>A0A6A7Y847</accession>
<dbReference type="EMBL" id="VWNA01000003">
    <property type="protein sequence ID" value="MQT15036.1"/>
    <property type="molecule type" value="Genomic_DNA"/>
</dbReference>
<gene>
    <name evidence="1" type="ORF">F0357_20740</name>
</gene>
<protein>
    <submittedName>
        <fullName evidence="1">Uncharacterized protein</fullName>
    </submittedName>
</protein>
<proteinExistence type="predicted"/>
<evidence type="ECO:0000313" key="1">
    <source>
        <dbReference type="EMBL" id="MQT15036.1"/>
    </source>
</evidence>
<comment type="caution">
    <text evidence="1">The sequence shown here is derived from an EMBL/GenBank/DDBJ whole genome shotgun (WGS) entry which is preliminary data.</text>
</comment>
<evidence type="ECO:0000313" key="2">
    <source>
        <dbReference type="Proteomes" id="UP000332515"/>
    </source>
</evidence>
<dbReference type="Gene3D" id="1.10.287.130">
    <property type="match status" value="1"/>
</dbReference>
<sequence>MSPFATETSATIADAVVQELTAAILGSEACRNWLDRPEPDIAEAQAAIEHSIVAARRAAELVKRLRSSSVAPSVAEQSAR</sequence>
<dbReference type="Proteomes" id="UP000332515">
    <property type="component" value="Unassembled WGS sequence"/>
</dbReference>
<name>A0A6A7Y847_9HYPH</name>
<dbReference type="AlphaFoldDB" id="A0A6A7Y847"/>
<keyword evidence="2" id="KW-1185">Reference proteome</keyword>
<reference evidence="1 2" key="1">
    <citation type="submission" date="2019-09" db="EMBL/GenBank/DDBJ databases">
        <title>Segnochrobactrum spirostomi gen. nov., sp. nov., isolated from the ciliate Spirostomum cf. yagiui and description of a novel family, Segnochrobactraceae fam. nov. within the order Rhizobiales of the class Alphaproteobacteria.</title>
        <authorList>
            <person name="Akter S."/>
            <person name="Shazib S.U.A."/>
            <person name="Shin M.K."/>
        </authorList>
    </citation>
    <scope>NUCLEOTIDE SEQUENCE [LARGE SCALE GENOMIC DNA]</scope>
    <source>
        <strain evidence="1 2">Sp-1</strain>
    </source>
</reference>
<organism evidence="1 2">
    <name type="scientific">Segnochrobactrum spirostomi</name>
    <dbReference type="NCBI Taxonomy" id="2608987"/>
    <lineage>
        <taxon>Bacteria</taxon>
        <taxon>Pseudomonadati</taxon>
        <taxon>Pseudomonadota</taxon>
        <taxon>Alphaproteobacteria</taxon>
        <taxon>Hyphomicrobiales</taxon>
        <taxon>Segnochrobactraceae</taxon>
        <taxon>Segnochrobactrum</taxon>
    </lineage>
</organism>